<evidence type="ECO:0000256" key="2">
    <source>
        <dbReference type="SAM" id="Phobius"/>
    </source>
</evidence>
<reference evidence="3 4" key="1">
    <citation type="submission" date="2021-01" db="EMBL/GenBank/DDBJ databases">
        <title>Genomic Encyclopedia of Type Strains, Phase IV (KMG-IV): sequencing the most valuable type-strain genomes for metagenomic binning, comparative biology and taxonomic classification.</title>
        <authorList>
            <person name="Goeker M."/>
        </authorList>
    </citation>
    <scope>NUCLEOTIDE SEQUENCE [LARGE SCALE GENOMIC DNA]</scope>
    <source>
        <strain evidence="3 4">DSM 27513</strain>
    </source>
</reference>
<sequence length="284" mass="31179">MNTSIGHILRQARIAKKMTLEDVGDITSIEVPYLLAVELDNYSALPENVLPSDYINRYAQAVGVTEEDMKRVKSEQERLENPQVDLPNEHYRRAKGHQSVRSYRRQKVYFLPLLYISLVAIAILFFVGYIVMKQMQFETKSTTGQTQYSVVNSTTADTEKEQSSTSSASSDAPKPNLTVTKSSDGYNLSVTLRNPSSAGIPIIVSLSGASTGWFSVTNSDLDDSGITLDSSRTNYTATLIDGTTSSVITLGVTKDVTVFIDNQVVDLSSLTSEGTSYISLTIEE</sequence>
<comment type="caution">
    <text evidence="3">The sequence shown here is derived from an EMBL/GenBank/DDBJ whole genome shotgun (WGS) entry which is preliminary data.</text>
</comment>
<accession>A0ABS2PKE9</accession>
<dbReference type="InterPro" id="IPR050400">
    <property type="entry name" value="Bact_Cytoskel_RodZ"/>
</dbReference>
<proteinExistence type="predicted"/>
<dbReference type="CDD" id="cd00093">
    <property type="entry name" value="HTH_XRE"/>
    <property type="match status" value="1"/>
</dbReference>
<dbReference type="RefSeq" id="WP_205016750.1">
    <property type="nucleotide sequence ID" value="NZ_JAFBEI010000010.1"/>
</dbReference>
<evidence type="ECO:0000313" key="3">
    <source>
        <dbReference type="EMBL" id="MBM7635834.1"/>
    </source>
</evidence>
<evidence type="ECO:0000313" key="4">
    <source>
        <dbReference type="Proteomes" id="UP000809081"/>
    </source>
</evidence>
<name>A0ABS2PKE9_9STRE</name>
<organism evidence="3 4">
    <name type="scientific">Streptococcus saliviloxodontae</name>
    <dbReference type="NCBI Taxonomy" id="1349416"/>
    <lineage>
        <taxon>Bacteria</taxon>
        <taxon>Bacillati</taxon>
        <taxon>Bacillota</taxon>
        <taxon>Bacilli</taxon>
        <taxon>Lactobacillales</taxon>
        <taxon>Streptococcaceae</taxon>
        <taxon>Streptococcus</taxon>
    </lineage>
</organism>
<gene>
    <name evidence="3" type="ORF">JOC31_000648</name>
</gene>
<dbReference type="Pfam" id="PF13413">
    <property type="entry name" value="HTH_25"/>
    <property type="match status" value="1"/>
</dbReference>
<dbReference type="Proteomes" id="UP000809081">
    <property type="component" value="Unassembled WGS sequence"/>
</dbReference>
<dbReference type="InterPro" id="IPR010982">
    <property type="entry name" value="Lambda_DNA-bd_dom_sf"/>
</dbReference>
<keyword evidence="2" id="KW-0472">Membrane</keyword>
<dbReference type="Gene3D" id="1.10.260.40">
    <property type="entry name" value="lambda repressor-like DNA-binding domains"/>
    <property type="match status" value="1"/>
</dbReference>
<feature type="region of interest" description="Disordered" evidence="1">
    <location>
        <begin position="153"/>
        <end position="180"/>
    </location>
</feature>
<dbReference type="SUPFAM" id="SSF47413">
    <property type="entry name" value="lambda repressor-like DNA-binding domains"/>
    <property type="match status" value="1"/>
</dbReference>
<dbReference type="EMBL" id="JAFBEI010000010">
    <property type="protein sequence ID" value="MBM7635834.1"/>
    <property type="molecule type" value="Genomic_DNA"/>
</dbReference>
<evidence type="ECO:0000256" key="1">
    <source>
        <dbReference type="SAM" id="MobiDB-lite"/>
    </source>
</evidence>
<feature type="transmembrane region" description="Helical" evidence="2">
    <location>
        <begin position="108"/>
        <end position="132"/>
    </location>
</feature>
<keyword evidence="2" id="KW-0812">Transmembrane</keyword>
<dbReference type="PANTHER" id="PTHR34475:SF1">
    <property type="entry name" value="CYTOSKELETON PROTEIN RODZ"/>
    <property type="match status" value="1"/>
</dbReference>
<keyword evidence="2" id="KW-1133">Transmembrane helix</keyword>
<dbReference type="PANTHER" id="PTHR34475">
    <property type="match status" value="1"/>
</dbReference>
<dbReference type="InterPro" id="IPR001387">
    <property type="entry name" value="Cro/C1-type_HTH"/>
</dbReference>
<keyword evidence="4" id="KW-1185">Reference proteome</keyword>
<protein>
    <submittedName>
        <fullName evidence="3">Cytoskeletal protein RodZ</fullName>
    </submittedName>
</protein>